<name>K0TFN3_THAOC</name>
<accession>K0TFN3</accession>
<proteinExistence type="predicted"/>
<evidence type="ECO:0000313" key="2">
    <source>
        <dbReference type="Proteomes" id="UP000266841"/>
    </source>
</evidence>
<dbReference type="Proteomes" id="UP000266841">
    <property type="component" value="Unassembled WGS sequence"/>
</dbReference>
<organism evidence="1 2">
    <name type="scientific">Thalassiosira oceanica</name>
    <name type="common">Marine diatom</name>
    <dbReference type="NCBI Taxonomy" id="159749"/>
    <lineage>
        <taxon>Eukaryota</taxon>
        <taxon>Sar</taxon>
        <taxon>Stramenopiles</taxon>
        <taxon>Ochrophyta</taxon>
        <taxon>Bacillariophyta</taxon>
        <taxon>Coscinodiscophyceae</taxon>
        <taxon>Thalassiosirophycidae</taxon>
        <taxon>Thalassiosirales</taxon>
        <taxon>Thalassiosiraceae</taxon>
        <taxon>Thalassiosira</taxon>
    </lineage>
</organism>
<keyword evidence="2" id="KW-1185">Reference proteome</keyword>
<gene>
    <name evidence="1" type="ORF">THAOC_06066</name>
</gene>
<reference evidence="1 2" key="1">
    <citation type="journal article" date="2012" name="Genome Biol.">
        <title>Genome and low-iron response of an oceanic diatom adapted to chronic iron limitation.</title>
        <authorList>
            <person name="Lommer M."/>
            <person name="Specht M."/>
            <person name="Roy A.S."/>
            <person name="Kraemer L."/>
            <person name="Andreson R."/>
            <person name="Gutowska M.A."/>
            <person name="Wolf J."/>
            <person name="Bergner S.V."/>
            <person name="Schilhabel M.B."/>
            <person name="Klostermeier U.C."/>
            <person name="Beiko R.G."/>
            <person name="Rosenstiel P."/>
            <person name="Hippler M."/>
            <person name="Laroche J."/>
        </authorList>
    </citation>
    <scope>NUCLEOTIDE SEQUENCE [LARGE SCALE GENOMIC DNA]</scope>
    <source>
        <strain evidence="1 2">CCMP1005</strain>
    </source>
</reference>
<sequence length="299" mass="33836">MPDVAMPRIQHLAIIQLQSSQATENLGLLAPPDGNPAPQFEVLRGKVDDWTAKIRDGHLPARSNWLSYQCQLWPGLKYGLGASSATIEQLEKGLGSRDHKLLGLLGICRNIPTELRYLPSCFGGFALRCLKFDATTEAINSFYSTTGPNSWIKSLWERLQHFDIDLQIDYDVLPMPRTNDECIMERCVEEGVRGAELASINRVRKYQEALFLSDIVTADGKKLEETYLQDWRQSIEYQFGKHRSQFEFGTECPLDSDWVTWSNYWNRQCHGCPYHRLPCGLGGLRAASPGVKEENLVGV</sequence>
<protein>
    <submittedName>
        <fullName evidence="1">Uncharacterized protein</fullName>
    </submittedName>
</protein>
<comment type="caution">
    <text evidence="1">The sequence shown here is derived from an EMBL/GenBank/DDBJ whole genome shotgun (WGS) entry which is preliminary data.</text>
</comment>
<dbReference type="EMBL" id="AGNL01005901">
    <property type="protein sequence ID" value="EJK72406.1"/>
    <property type="molecule type" value="Genomic_DNA"/>
</dbReference>
<dbReference type="AlphaFoldDB" id="K0TFN3"/>
<evidence type="ECO:0000313" key="1">
    <source>
        <dbReference type="EMBL" id="EJK72406.1"/>
    </source>
</evidence>